<dbReference type="CDD" id="cd03416">
    <property type="entry name" value="CbiX_SirB_N"/>
    <property type="match status" value="1"/>
</dbReference>
<keyword evidence="4" id="KW-1185">Reference proteome</keyword>
<sequence length="272" mass="28043">MTEHTTPHLRLTGGTADRAAGMATGWVTDRSTDEAHVAPILVAHGTRSVHGVDTVGALARLVSERIGLTRVAFVDVLGPSPSEALAQTPTSAVLIPAFLAAGYHVRHDIPAHIEASGHHDVRLCDNLGPDPVLAVVMLDRLRSAGWLPGDAVVMAAAGSSDPSALAEVEVAARYLGDLIGETVPVGYIATAAPRVPEVVAAVRTCGRRVFIASYLLAPGLFHSRLSDHGADAVAAPLGADERIADLLVDRVAACVQGIGSHSGPACRVTVGD</sequence>
<evidence type="ECO:0000313" key="3">
    <source>
        <dbReference type="EMBL" id="GGB40589.1"/>
    </source>
</evidence>
<accession>A0A916TD82</accession>
<evidence type="ECO:0000256" key="1">
    <source>
        <dbReference type="ARBA" id="ARBA00022723"/>
    </source>
</evidence>
<reference evidence="3" key="2">
    <citation type="submission" date="2020-09" db="EMBL/GenBank/DDBJ databases">
        <authorList>
            <person name="Sun Q."/>
            <person name="Zhou Y."/>
        </authorList>
    </citation>
    <scope>NUCLEOTIDE SEQUENCE</scope>
    <source>
        <strain evidence="3">CGMCC 1.12827</strain>
    </source>
</reference>
<dbReference type="PANTHER" id="PTHR33542">
    <property type="entry name" value="SIROHYDROCHLORIN FERROCHELATASE, CHLOROPLASTIC"/>
    <property type="match status" value="1"/>
</dbReference>
<evidence type="ECO:0000256" key="2">
    <source>
        <dbReference type="ARBA" id="ARBA00023239"/>
    </source>
</evidence>
<dbReference type="GO" id="GO:0016829">
    <property type="term" value="F:lyase activity"/>
    <property type="evidence" value="ECO:0007669"/>
    <property type="project" value="UniProtKB-KW"/>
</dbReference>
<evidence type="ECO:0008006" key="5">
    <source>
        <dbReference type="Google" id="ProtNLM"/>
    </source>
</evidence>
<proteinExistence type="predicted"/>
<dbReference type="Proteomes" id="UP000621454">
    <property type="component" value="Unassembled WGS sequence"/>
</dbReference>
<dbReference type="Pfam" id="PF01903">
    <property type="entry name" value="CbiX"/>
    <property type="match status" value="2"/>
</dbReference>
<protein>
    <recommendedName>
        <fullName evidence="5">Sirohydrochlorin ferrochelatase</fullName>
    </recommendedName>
</protein>
<gene>
    <name evidence="3" type="ORF">GCM10011489_30210</name>
</gene>
<dbReference type="AlphaFoldDB" id="A0A916TD82"/>
<dbReference type="EMBL" id="BMGC01000026">
    <property type="protein sequence ID" value="GGB40589.1"/>
    <property type="molecule type" value="Genomic_DNA"/>
</dbReference>
<dbReference type="Gene3D" id="3.40.50.1400">
    <property type="match status" value="2"/>
</dbReference>
<dbReference type="InterPro" id="IPR050963">
    <property type="entry name" value="Sirohydro_Cobaltochel/CbiX"/>
</dbReference>
<keyword evidence="1" id="KW-0479">Metal-binding</keyword>
<dbReference type="SUPFAM" id="SSF53800">
    <property type="entry name" value="Chelatase"/>
    <property type="match status" value="1"/>
</dbReference>
<dbReference type="GO" id="GO:0046872">
    <property type="term" value="F:metal ion binding"/>
    <property type="evidence" value="ECO:0007669"/>
    <property type="project" value="UniProtKB-KW"/>
</dbReference>
<dbReference type="CDD" id="cd03414">
    <property type="entry name" value="CbiX_SirB_C"/>
    <property type="match status" value="1"/>
</dbReference>
<reference evidence="3" key="1">
    <citation type="journal article" date="2014" name="Int. J. Syst. Evol. Microbiol.">
        <title>Complete genome sequence of Corynebacterium casei LMG S-19264T (=DSM 44701T), isolated from a smear-ripened cheese.</title>
        <authorList>
            <consortium name="US DOE Joint Genome Institute (JGI-PGF)"/>
            <person name="Walter F."/>
            <person name="Albersmeier A."/>
            <person name="Kalinowski J."/>
            <person name="Ruckert C."/>
        </authorList>
    </citation>
    <scope>NUCLEOTIDE SEQUENCE</scope>
    <source>
        <strain evidence="3">CGMCC 1.12827</strain>
    </source>
</reference>
<evidence type="ECO:0000313" key="4">
    <source>
        <dbReference type="Proteomes" id="UP000621454"/>
    </source>
</evidence>
<organism evidence="3 4">
    <name type="scientific">Gordonia jinhuaensis</name>
    <dbReference type="NCBI Taxonomy" id="1517702"/>
    <lineage>
        <taxon>Bacteria</taxon>
        <taxon>Bacillati</taxon>
        <taxon>Actinomycetota</taxon>
        <taxon>Actinomycetes</taxon>
        <taxon>Mycobacteriales</taxon>
        <taxon>Gordoniaceae</taxon>
        <taxon>Gordonia</taxon>
    </lineage>
</organism>
<dbReference type="PANTHER" id="PTHR33542:SF5">
    <property type="entry name" value="FERROCHELATASE CHE1"/>
    <property type="match status" value="1"/>
</dbReference>
<keyword evidence="2" id="KW-0456">Lyase</keyword>
<name>A0A916TD82_9ACTN</name>
<dbReference type="InterPro" id="IPR002762">
    <property type="entry name" value="CbiX-like"/>
</dbReference>
<comment type="caution">
    <text evidence="3">The sequence shown here is derived from an EMBL/GenBank/DDBJ whole genome shotgun (WGS) entry which is preliminary data.</text>
</comment>